<dbReference type="GO" id="GO:0051539">
    <property type="term" value="F:4 iron, 4 sulfur cluster binding"/>
    <property type="evidence" value="ECO:0007669"/>
    <property type="project" value="UniProtKB-KW"/>
</dbReference>
<evidence type="ECO:0000256" key="1">
    <source>
        <dbReference type="ARBA" id="ARBA00001966"/>
    </source>
</evidence>
<keyword evidence="7" id="KW-1185">Reference proteome</keyword>
<dbReference type="GO" id="GO:0046872">
    <property type="term" value="F:metal ion binding"/>
    <property type="evidence" value="ECO:0007669"/>
    <property type="project" value="UniProtKB-KW"/>
</dbReference>
<keyword evidence="5" id="KW-0411">Iron-sulfur</keyword>
<evidence type="ECO:0000256" key="3">
    <source>
        <dbReference type="ARBA" id="ARBA00022723"/>
    </source>
</evidence>
<dbReference type="AlphaFoldDB" id="A0A517P7U9"/>
<evidence type="ECO:0000256" key="4">
    <source>
        <dbReference type="ARBA" id="ARBA00023004"/>
    </source>
</evidence>
<dbReference type="PANTHER" id="PTHR30426">
    <property type="entry name" value="4-HYDROXY-3-METHYLBUT-2-ENYL DIPHOSPHATE REDUCTASE"/>
    <property type="match status" value="1"/>
</dbReference>
<organism evidence="6 7">
    <name type="scientific">Alienimonas californiensis</name>
    <dbReference type="NCBI Taxonomy" id="2527989"/>
    <lineage>
        <taxon>Bacteria</taxon>
        <taxon>Pseudomonadati</taxon>
        <taxon>Planctomycetota</taxon>
        <taxon>Planctomycetia</taxon>
        <taxon>Planctomycetales</taxon>
        <taxon>Planctomycetaceae</taxon>
        <taxon>Alienimonas</taxon>
    </lineage>
</organism>
<dbReference type="Gene3D" id="3.40.1010.20">
    <property type="entry name" value="4-hydroxy-3-methylbut-2-enyl diphosphate reductase, catalytic domain"/>
    <property type="match status" value="2"/>
</dbReference>
<dbReference type="PANTHER" id="PTHR30426:SF0">
    <property type="entry name" value="4-HYDROXY-3-METHYLBUT-2-ENYL DIPHOSPHATE REDUCTASE"/>
    <property type="match status" value="1"/>
</dbReference>
<keyword evidence="3" id="KW-0479">Metal-binding</keyword>
<dbReference type="InterPro" id="IPR009078">
    <property type="entry name" value="Ferritin-like_SF"/>
</dbReference>
<sequence length="571" mass="60228">MKTANDFRLSVNSAEQSSGRSLRVVRARAMGWCFGVRDAVAATRGEANPSSVTVLGELVHNADVTAELAGRGFRSLPGPGDAGAVRTAAALVTAHGASRGDLARLRGAGLRVIDATCPLVRRVQEAAAAFAAEGRFVVVVGVPGHAEVAGVVGDLPEDRFAVVRDAASVHPWPHDRIGVVQQSTTDPATAAAAVAAVRVLNPQADVAVVDTVCKPTRDRQAAVRELCATLKRGPGPATVVVVGGTNSHNTARLAALCEAEGVRALRVAGAGELDPSAFAGVRVVGLTAGTSTLDAAIDAVEARLRTFKISPPFVHELSNTEQTDWRRWTAAEWAACFQANGVRRDDPAGPGAIPWPCPAGERRPTLSAAERAATLDSIRMFQLGESGTGRFLQRCAAAYVAAGGDPDYPAALREFLAEENRHAAELGRFLDAEGVPRLQRGESRVAGAFRASRRLVPASRLGLEWAIVVLLSAERVAIAYYAALRQATESPALRALCRNVLRDEVRHLRFQSAQLAALRVGRGRVGRAATAAAEGAALWGACAAAYLAHRRVFRRAGMGWRAVRRRARASV</sequence>
<dbReference type="CDD" id="cd00657">
    <property type="entry name" value="Ferritin_like"/>
    <property type="match status" value="1"/>
</dbReference>
<evidence type="ECO:0000313" key="7">
    <source>
        <dbReference type="Proteomes" id="UP000318741"/>
    </source>
</evidence>
<gene>
    <name evidence="6" type="primary">ispH_1</name>
    <name evidence="6" type="ORF">CA12_15360</name>
</gene>
<dbReference type="Pfam" id="PF02401">
    <property type="entry name" value="LYTB"/>
    <property type="match status" value="1"/>
</dbReference>
<dbReference type="Gene3D" id="1.10.620.20">
    <property type="entry name" value="Ribonucleotide Reductase, subunit A"/>
    <property type="match status" value="1"/>
</dbReference>
<protein>
    <submittedName>
        <fullName evidence="6">4-hydroxy-3-methylbut-2-enyl diphosphate reductase</fullName>
        <ecNumber evidence="6">1.17.7.4</ecNumber>
    </submittedName>
</protein>
<accession>A0A517P7U9</accession>
<dbReference type="EC" id="1.17.7.4" evidence="6"/>
<dbReference type="KEGG" id="acaf:CA12_15360"/>
<dbReference type="OrthoDB" id="9804077at2"/>
<evidence type="ECO:0000313" key="6">
    <source>
        <dbReference type="EMBL" id="QDT15451.1"/>
    </source>
</evidence>
<dbReference type="Proteomes" id="UP000318741">
    <property type="component" value="Chromosome"/>
</dbReference>
<evidence type="ECO:0000256" key="2">
    <source>
        <dbReference type="ARBA" id="ARBA00022485"/>
    </source>
</evidence>
<reference evidence="6 7" key="1">
    <citation type="submission" date="2019-02" db="EMBL/GenBank/DDBJ databases">
        <title>Deep-cultivation of Planctomycetes and their phenomic and genomic characterization uncovers novel biology.</title>
        <authorList>
            <person name="Wiegand S."/>
            <person name="Jogler M."/>
            <person name="Boedeker C."/>
            <person name="Pinto D."/>
            <person name="Vollmers J."/>
            <person name="Rivas-Marin E."/>
            <person name="Kohn T."/>
            <person name="Peeters S.H."/>
            <person name="Heuer A."/>
            <person name="Rast P."/>
            <person name="Oberbeckmann S."/>
            <person name="Bunk B."/>
            <person name="Jeske O."/>
            <person name="Meyerdierks A."/>
            <person name="Storesund J.E."/>
            <person name="Kallscheuer N."/>
            <person name="Luecker S."/>
            <person name="Lage O.M."/>
            <person name="Pohl T."/>
            <person name="Merkel B.J."/>
            <person name="Hornburger P."/>
            <person name="Mueller R.-W."/>
            <person name="Bruemmer F."/>
            <person name="Labrenz M."/>
            <person name="Spormann A.M."/>
            <person name="Op den Camp H."/>
            <person name="Overmann J."/>
            <person name="Amann R."/>
            <person name="Jetten M.S.M."/>
            <person name="Mascher T."/>
            <person name="Medema M.H."/>
            <person name="Devos D.P."/>
            <person name="Kaster A.-K."/>
            <person name="Ovreas L."/>
            <person name="Rohde M."/>
            <person name="Galperin M.Y."/>
            <person name="Jogler C."/>
        </authorList>
    </citation>
    <scope>NUCLEOTIDE SEQUENCE [LARGE SCALE GENOMIC DNA]</scope>
    <source>
        <strain evidence="6 7">CA12</strain>
    </source>
</reference>
<dbReference type="NCBIfam" id="TIGR00216">
    <property type="entry name" value="ispH_lytB"/>
    <property type="match status" value="1"/>
</dbReference>
<keyword evidence="6" id="KW-0560">Oxidoreductase</keyword>
<dbReference type="InterPro" id="IPR012348">
    <property type="entry name" value="RNR-like"/>
</dbReference>
<dbReference type="EMBL" id="CP036265">
    <property type="protein sequence ID" value="QDT15451.1"/>
    <property type="molecule type" value="Genomic_DNA"/>
</dbReference>
<dbReference type="GO" id="GO:0050992">
    <property type="term" value="P:dimethylallyl diphosphate biosynthetic process"/>
    <property type="evidence" value="ECO:0007669"/>
    <property type="project" value="InterPro"/>
</dbReference>
<dbReference type="GO" id="GO:0019288">
    <property type="term" value="P:isopentenyl diphosphate biosynthetic process, methylerythritol 4-phosphate pathway"/>
    <property type="evidence" value="ECO:0007669"/>
    <property type="project" value="InterPro"/>
</dbReference>
<dbReference type="SUPFAM" id="SSF47240">
    <property type="entry name" value="Ferritin-like"/>
    <property type="match status" value="1"/>
</dbReference>
<dbReference type="Gene3D" id="3.40.50.11270">
    <property type="match status" value="1"/>
</dbReference>
<evidence type="ECO:0000256" key="5">
    <source>
        <dbReference type="ARBA" id="ARBA00023014"/>
    </source>
</evidence>
<dbReference type="InterPro" id="IPR003451">
    <property type="entry name" value="LytB/IspH"/>
</dbReference>
<dbReference type="GO" id="GO:0051745">
    <property type="term" value="F:4-hydroxy-3-methylbut-2-enyl diphosphate reductase activity"/>
    <property type="evidence" value="ECO:0007669"/>
    <property type="project" value="UniProtKB-EC"/>
</dbReference>
<proteinExistence type="predicted"/>
<keyword evidence="2" id="KW-0004">4Fe-4S</keyword>
<name>A0A517P7U9_9PLAN</name>
<comment type="cofactor">
    <cofactor evidence="1">
        <name>[4Fe-4S] cluster</name>
        <dbReference type="ChEBI" id="CHEBI:49883"/>
    </cofactor>
</comment>
<keyword evidence="4" id="KW-0408">Iron</keyword>